<proteinExistence type="inferred from homology"/>
<dbReference type="PANTHER" id="PTHR23291:SF50">
    <property type="entry name" value="PROTEIN LIFEGUARD 4"/>
    <property type="match status" value="1"/>
</dbReference>
<feature type="transmembrane region" description="Helical" evidence="5">
    <location>
        <begin position="100"/>
        <end position="118"/>
    </location>
</feature>
<evidence type="ECO:0000313" key="7">
    <source>
        <dbReference type="Proteomes" id="UP001363151"/>
    </source>
</evidence>
<feature type="transmembrane region" description="Helical" evidence="5">
    <location>
        <begin position="182"/>
        <end position="206"/>
    </location>
</feature>
<sequence>MAATSTANPVRLDDSKGRYGSRQAYAPVGGCDDNDEAISNLELGGVEGENADAAVHKALRLGFIRKVYGILTVQLALTAAVASALTLVDSARDFVLGTPSLLWVGMFASVGVLVALMLYKDRHPLNAQLLLAWTVIEAYTIGVVCAAYTAAGQGYVVIEALVLTLAVFGCLTLFTMQSKIDFSFLGAGLSSALWILILWGFFAYLFGQPAGGVYSLFGALIFSGYIIFDTYLIAQKLGYDDYILASVTLYLDIVNLFFFILQLLSSNRD</sequence>
<feature type="transmembrane region" description="Helical" evidence="5">
    <location>
        <begin position="67"/>
        <end position="88"/>
    </location>
</feature>
<comment type="similarity">
    <text evidence="5">Belongs to the BI1 family.</text>
</comment>
<feature type="transmembrane region" description="Helical" evidence="5">
    <location>
        <begin position="130"/>
        <end position="149"/>
    </location>
</feature>
<comment type="caution">
    <text evidence="6">The sequence shown here is derived from an EMBL/GenBank/DDBJ whole genome shotgun (WGS) entry which is preliminary data.</text>
</comment>
<feature type="transmembrane region" description="Helical" evidence="5">
    <location>
        <begin position="155"/>
        <end position="175"/>
    </location>
</feature>
<dbReference type="EMBL" id="JBBJCI010000429">
    <property type="protein sequence ID" value="KAK7230479.1"/>
    <property type="molecule type" value="Genomic_DNA"/>
</dbReference>
<evidence type="ECO:0000256" key="4">
    <source>
        <dbReference type="ARBA" id="ARBA00023136"/>
    </source>
</evidence>
<name>A0ABR1FGR0_AURAN</name>
<accession>A0ABR1FGR0</accession>
<evidence type="ECO:0000256" key="5">
    <source>
        <dbReference type="RuleBase" id="RU004379"/>
    </source>
</evidence>
<keyword evidence="3 5" id="KW-1133">Transmembrane helix</keyword>
<reference evidence="6 7" key="1">
    <citation type="submission" date="2024-03" db="EMBL/GenBank/DDBJ databases">
        <title>Aureococcus anophagefferens CCMP1851 and Kratosvirus quantuckense: Draft genome of a second virus-susceptible host strain in the model system.</title>
        <authorList>
            <person name="Chase E."/>
            <person name="Truchon A.R."/>
            <person name="Schepens W."/>
            <person name="Wilhelm S.W."/>
        </authorList>
    </citation>
    <scope>NUCLEOTIDE SEQUENCE [LARGE SCALE GENOMIC DNA]</scope>
    <source>
        <strain evidence="6 7">CCMP1851</strain>
    </source>
</reference>
<dbReference type="Proteomes" id="UP001363151">
    <property type="component" value="Unassembled WGS sequence"/>
</dbReference>
<organism evidence="6 7">
    <name type="scientific">Aureococcus anophagefferens</name>
    <name type="common">Harmful bloom alga</name>
    <dbReference type="NCBI Taxonomy" id="44056"/>
    <lineage>
        <taxon>Eukaryota</taxon>
        <taxon>Sar</taxon>
        <taxon>Stramenopiles</taxon>
        <taxon>Ochrophyta</taxon>
        <taxon>Pelagophyceae</taxon>
        <taxon>Pelagomonadales</taxon>
        <taxon>Pelagomonadaceae</taxon>
        <taxon>Aureococcus</taxon>
    </lineage>
</organism>
<evidence type="ECO:0000256" key="2">
    <source>
        <dbReference type="ARBA" id="ARBA00022692"/>
    </source>
</evidence>
<evidence type="ECO:0000313" key="6">
    <source>
        <dbReference type="EMBL" id="KAK7230479.1"/>
    </source>
</evidence>
<comment type="subcellular location">
    <subcellularLocation>
        <location evidence="1">Membrane</location>
        <topology evidence="1">Multi-pass membrane protein</topology>
    </subcellularLocation>
</comment>
<dbReference type="Pfam" id="PF01027">
    <property type="entry name" value="Bax1-I"/>
    <property type="match status" value="1"/>
</dbReference>
<dbReference type="PANTHER" id="PTHR23291">
    <property type="entry name" value="BAX INHIBITOR-RELATED"/>
    <property type="match status" value="1"/>
</dbReference>
<gene>
    <name evidence="6" type="primary">TMBIM4</name>
    <name evidence="6" type="ORF">SO694_00176021</name>
</gene>
<feature type="transmembrane region" description="Helical" evidence="5">
    <location>
        <begin position="212"/>
        <end position="233"/>
    </location>
</feature>
<keyword evidence="2 5" id="KW-0812">Transmembrane</keyword>
<evidence type="ECO:0000256" key="3">
    <source>
        <dbReference type="ARBA" id="ARBA00022989"/>
    </source>
</evidence>
<dbReference type="InterPro" id="IPR006214">
    <property type="entry name" value="Bax_inhibitor_1-related"/>
</dbReference>
<keyword evidence="4 5" id="KW-0472">Membrane</keyword>
<evidence type="ECO:0000256" key="1">
    <source>
        <dbReference type="ARBA" id="ARBA00004141"/>
    </source>
</evidence>
<feature type="transmembrane region" description="Helical" evidence="5">
    <location>
        <begin position="242"/>
        <end position="264"/>
    </location>
</feature>
<keyword evidence="7" id="KW-1185">Reference proteome</keyword>
<protein>
    <submittedName>
        <fullName evidence="6">Bax inhibitor-like protein</fullName>
    </submittedName>
</protein>